<organism evidence="3 4">
    <name type="scientific">Microvirga aerophila</name>
    <dbReference type="NCBI Taxonomy" id="670291"/>
    <lineage>
        <taxon>Bacteria</taxon>
        <taxon>Pseudomonadati</taxon>
        <taxon>Pseudomonadota</taxon>
        <taxon>Alphaproteobacteria</taxon>
        <taxon>Hyphomicrobiales</taxon>
        <taxon>Methylobacteriaceae</taxon>
        <taxon>Microvirga</taxon>
    </lineage>
</organism>
<sequence>MDGTSGPESSKNPRAHSRFGPSVPPSAAGAILLATVLATVPDAVAQSGGQGQPSGEQSAAESPSAPPKLTNLRYTEDYSYLRDPSKRTGAWWEPFKYIPLDASGTSYLTLGAELRVREEAYWNFNWGEVPVDNYQWYRVLPYADLHLGPNVRLFGQMIGAWETGKETDVTGVDETGIEFLQGFGELRLPLSQDANLTLRGGRQLLSYGSERLISLRYGPNVLRSFDAGLASVETGAWRVDTFYARPVRNKVDSFNDRFNEDQSVWSVYATRALDEISPTSGLDLYYIGYRNTDAEFNQGSGDELRHTLGSRFFGKAQGWDWNFEGMFQFGSFDGGNIRAWSVASDTGYTFEDVTFSPRVGLRANIISGDRNPNNPNLQTFNPLFPRGKYFGEAGLLGPYNLIDLHPTLTLHLNDQWTLSGAAVFYWRESLGDGIYDPGGRLVRPSDNSRARYIGTQADLVLGWEPTRWFSAELAYSVFSVGPFVEDTGPSKTTHFVGFETVVKF</sequence>
<dbReference type="Gene3D" id="2.40.160.100">
    <property type="match status" value="1"/>
</dbReference>
<evidence type="ECO:0000313" key="3">
    <source>
        <dbReference type="EMBL" id="GEO17171.1"/>
    </source>
</evidence>
<evidence type="ECO:0000313" key="4">
    <source>
        <dbReference type="Proteomes" id="UP000321085"/>
    </source>
</evidence>
<reference evidence="3 4" key="1">
    <citation type="submission" date="2019-07" db="EMBL/GenBank/DDBJ databases">
        <title>Whole genome shotgun sequence of Microvirga aerophila NBRC 106136.</title>
        <authorList>
            <person name="Hosoyama A."/>
            <person name="Uohara A."/>
            <person name="Ohji S."/>
            <person name="Ichikawa N."/>
        </authorList>
    </citation>
    <scope>NUCLEOTIDE SEQUENCE [LARGE SCALE GENOMIC DNA]</scope>
    <source>
        <strain evidence="3 4">NBRC 106136</strain>
    </source>
</reference>
<keyword evidence="4" id="KW-1185">Reference proteome</keyword>
<dbReference type="Pfam" id="PF13372">
    <property type="entry name" value="Alginate_exp"/>
    <property type="match status" value="1"/>
</dbReference>
<evidence type="ECO:0000259" key="2">
    <source>
        <dbReference type="Pfam" id="PF13372"/>
    </source>
</evidence>
<dbReference type="InterPro" id="IPR025388">
    <property type="entry name" value="Alginate_export_dom"/>
</dbReference>
<gene>
    <name evidence="3" type="ORF">MAE02_48670</name>
</gene>
<dbReference type="AlphaFoldDB" id="A0A512BYY0"/>
<comment type="caution">
    <text evidence="3">The sequence shown here is derived from an EMBL/GenBank/DDBJ whole genome shotgun (WGS) entry which is preliminary data.</text>
</comment>
<accession>A0A512BYY0</accession>
<feature type="compositionally biased region" description="Low complexity" evidence="1">
    <location>
        <begin position="44"/>
        <end position="60"/>
    </location>
</feature>
<name>A0A512BYY0_9HYPH</name>
<feature type="domain" description="Alginate export" evidence="2">
    <location>
        <begin position="107"/>
        <end position="494"/>
    </location>
</feature>
<dbReference type="OrthoDB" id="311329at2"/>
<feature type="compositionally biased region" description="Polar residues" evidence="1">
    <location>
        <begin position="1"/>
        <end position="12"/>
    </location>
</feature>
<dbReference type="InterPro" id="IPR053728">
    <property type="entry name" value="Alginate_Permeability_Chnl"/>
</dbReference>
<feature type="region of interest" description="Disordered" evidence="1">
    <location>
        <begin position="1"/>
        <end position="23"/>
    </location>
</feature>
<feature type="region of interest" description="Disordered" evidence="1">
    <location>
        <begin position="44"/>
        <end position="70"/>
    </location>
</feature>
<dbReference type="Proteomes" id="UP000321085">
    <property type="component" value="Unassembled WGS sequence"/>
</dbReference>
<proteinExistence type="predicted"/>
<dbReference type="EMBL" id="BJYU01000092">
    <property type="protein sequence ID" value="GEO17171.1"/>
    <property type="molecule type" value="Genomic_DNA"/>
</dbReference>
<protein>
    <submittedName>
        <fullName evidence="3">Alginate export family protein</fullName>
    </submittedName>
</protein>
<evidence type="ECO:0000256" key="1">
    <source>
        <dbReference type="SAM" id="MobiDB-lite"/>
    </source>
</evidence>